<feature type="compositionally biased region" description="Polar residues" evidence="1">
    <location>
        <begin position="32"/>
        <end position="49"/>
    </location>
</feature>
<gene>
    <name evidence="2" type="ORF">Tco_1058171</name>
</gene>
<name>A0ABQ5H7M9_9ASTR</name>
<feature type="region of interest" description="Disordered" evidence="1">
    <location>
        <begin position="79"/>
        <end position="101"/>
    </location>
</feature>
<dbReference type="EMBL" id="BQNB010019297">
    <property type="protein sequence ID" value="GJT83829.1"/>
    <property type="molecule type" value="Genomic_DNA"/>
</dbReference>
<protein>
    <submittedName>
        <fullName evidence="2">Uncharacterized protein</fullName>
    </submittedName>
</protein>
<evidence type="ECO:0000256" key="1">
    <source>
        <dbReference type="SAM" id="MobiDB-lite"/>
    </source>
</evidence>
<proteinExistence type="predicted"/>
<reference evidence="2" key="2">
    <citation type="submission" date="2022-01" db="EMBL/GenBank/DDBJ databases">
        <authorList>
            <person name="Yamashiro T."/>
            <person name="Shiraishi A."/>
            <person name="Satake H."/>
            <person name="Nakayama K."/>
        </authorList>
    </citation>
    <scope>NUCLEOTIDE SEQUENCE</scope>
</reference>
<feature type="region of interest" description="Disordered" evidence="1">
    <location>
        <begin position="30"/>
        <end position="49"/>
    </location>
</feature>
<keyword evidence="3" id="KW-1185">Reference proteome</keyword>
<evidence type="ECO:0000313" key="2">
    <source>
        <dbReference type="EMBL" id="GJT83829.1"/>
    </source>
</evidence>
<organism evidence="2 3">
    <name type="scientific">Tanacetum coccineum</name>
    <dbReference type="NCBI Taxonomy" id="301880"/>
    <lineage>
        <taxon>Eukaryota</taxon>
        <taxon>Viridiplantae</taxon>
        <taxon>Streptophyta</taxon>
        <taxon>Embryophyta</taxon>
        <taxon>Tracheophyta</taxon>
        <taxon>Spermatophyta</taxon>
        <taxon>Magnoliopsida</taxon>
        <taxon>eudicotyledons</taxon>
        <taxon>Gunneridae</taxon>
        <taxon>Pentapetalae</taxon>
        <taxon>asterids</taxon>
        <taxon>campanulids</taxon>
        <taxon>Asterales</taxon>
        <taxon>Asteraceae</taxon>
        <taxon>Asteroideae</taxon>
        <taxon>Anthemideae</taxon>
        <taxon>Anthemidinae</taxon>
        <taxon>Tanacetum</taxon>
    </lineage>
</organism>
<sequence length="101" mass="10851">MGTGERKPYGDLCPNAPRVLVTQTLLILRRGNGSNSPKGNGFSSVEQTRANFRRDCPKLKNKDGGNGNAQGWVYAVGNADQERNHASGNPMPMSSTGTNPY</sequence>
<feature type="compositionally biased region" description="Polar residues" evidence="1">
    <location>
        <begin position="92"/>
        <end position="101"/>
    </location>
</feature>
<evidence type="ECO:0000313" key="3">
    <source>
        <dbReference type="Proteomes" id="UP001151760"/>
    </source>
</evidence>
<accession>A0ABQ5H7M9</accession>
<reference evidence="2" key="1">
    <citation type="journal article" date="2022" name="Int. J. Mol. Sci.">
        <title>Draft Genome of Tanacetum Coccineum: Genomic Comparison of Closely Related Tanacetum-Family Plants.</title>
        <authorList>
            <person name="Yamashiro T."/>
            <person name="Shiraishi A."/>
            <person name="Nakayama K."/>
            <person name="Satake H."/>
        </authorList>
    </citation>
    <scope>NUCLEOTIDE SEQUENCE</scope>
</reference>
<comment type="caution">
    <text evidence="2">The sequence shown here is derived from an EMBL/GenBank/DDBJ whole genome shotgun (WGS) entry which is preliminary data.</text>
</comment>
<dbReference type="Proteomes" id="UP001151760">
    <property type="component" value="Unassembled WGS sequence"/>
</dbReference>